<proteinExistence type="predicted"/>
<comment type="caution">
    <text evidence="2">The sequence shown here is derived from an EMBL/GenBank/DDBJ whole genome shotgun (WGS) entry which is preliminary data.</text>
</comment>
<evidence type="ECO:0000256" key="1">
    <source>
        <dbReference type="SAM" id="MobiDB-lite"/>
    </source>
</evidence>
<gene>
    <name evidence="2" type="ORF">HOLleu_10814</name>
</gene>
<accession>A0A9Q1CET5</accession>
<feature type="region of interest" description="Disordered" evidence="1">
    <location>
        <begin position="110"/>
        <end position="149"/>
    </location>
</feature>
<dbReference type="OrthoDB" id="9976404at2759"/>
<organism evidence="2 3">
    <name type="scientific">Holothuria leucospilota</name>
    <name type="common">Black long sea cucumber</name>
    <name type="synonym">Mertensiothuria leucospilota</name>
    <dbReference type="NCBI Taxonomy" id="206669"/>
    <lineage>
        <taxon>Eukaryota</taxon>
        <taxon>Metazoa</taxon>
        <taxon>Echinodermata</taxon>
        <taxon>Eleutherozoa</taxon>
        <taxon>Echinozoa</taxon>
        <taxon>Holothuroidea</taxon>
        <taxon>Aspidochirotacea</taxon>
        <taxon>Aspidochirotida</taxon>
        <taxon>Holothuriidae</taxon>
        <taxon>Holothuria</taxon>
    </lineage>
</organism>
<feature type="compositionally biased region" description="Polar residues" evidence="1">
    <location>
        <begin position="112"/>
        <end position="125"/>
    </location>
</feature>
<evidence type="ECO:0000313" key="3">
    <source>
        <dbReference type="Proteomes" id="UP001152320"/>
    </source>
</evidence>
<reference evidence="2" key="1">
    <citation type="submission" date="2021-10" db="EMBL/GenBank/DDBJ databases">
        <title>Tropical sea cucumber genome reveals ecological adaptation and Cuvierian tubules defense mechanism.</title>
        <authorList>
            <person name="Chen T."/>
        </authorList>
    </citation>
    <scope>NUCLEOTIDE SEQUENCE</scope>
    <source>
        <strain evidence="2">Nanhai2018</strain>
        <tissue evidence="2">Muscle</tissue>
    </source>
</reference>
<name>A0A9Q1CET5_HOLLE</name>
<keyword evidence="3" id="KW-1185">Reference proteome</keyword>
<sequence length="149" mass="16982">MAQPPRLIQGDRSGGHILVHDGYRYERNRAVVGRKIHRRCADQLCRAPLQTNYFVPGPEANIAVLGPVPPPNHPHRPEIERIDRHGFMTSVKNTIEQDPSLPIRRAYETEYVDSSQPTPRCSNLRGNEEHAPAPSSEFHSYDPTRCTRR</sequence>
<dbReference type="Gene3D" id="2.20.25.240">
    <property type="match status" value="1"/>
</dbReference>
<dbReference type="Proteomes" id="UP001152320">
    <property type="component" value="Chromosome 4"/>
</dbReference>
<dbReference type="AlphaFoldDB" id="A0A9Q1CET5"/>
<protein>
    <submittedName>
        <fullName evidence="2">Uncharacterized protein</fullName>
    </submittedName>
</protein>
<evidence type="ECO:0000313" key="2">
    <source>
        <dbReference type="EMBL" id="KAJ8043630.1"/>
    </source>
</evidence>
<dbReference type="EMBL" id="JAIZAY010000004">
    <property type="protein sequence ID" value="KAJ8043630.1"/>
    <property type="molecule type" value="Genomic_DNA"/>
</dbReference>